<dbReference type="AlphaFoldDB" id="A0ABD0LJ12"/>
<dbReference type="SUPFAM" id="SSF55874">
    <property type="entry name" value="ATPase domain of HSP90 chaperone/DNA topoisomerase II/histidine kinase"/>
    <property type="match status" value="2"/>
</dbReference>
<sequence>MASQQGPAVWAYNDAKFSEEDVANITRLGARTKQEDASKVGKFGLGFNAVYNLTDTPCFLSGHVMGMFDPEEKYLSGKPGMKIDFRNPTNLALLSRWPKQFEPFQGVFDCSLVEDGNVVDYDGTLFRFPLRTPLQEQESKLNAKCYNKSKRRDFIKLILEAAGNLLLFTQNVQEIQVFHIPDDTADQSSPQSGAQRKEVKPQCLLTVRKTSRFKGGSDKTTVLNYCKNRWWYQMDTRILEELDICVKLTDKAQALCGVAARNITTHWRVVWATGTGESAEFAFRHQHEGLLPLAAVAVPLHEGRILRLTELPASFYKKGHLFCFLPLPEEMVREAFPVHVNSTFSLTSSRRSLLERTEDDTTSAKTEWNRALFRDPVCRAYILLLENLHKEATDQDGYGAYFELWPKARNSALKESFYEKLMSAGHKLFPVPQSGTWVSFEDARFLEPRFRDSDCGSIAWKVLKLFWNGGGSIVDVPTNICALLREADARRFNQRIVTKVSFYRDVFFPNINSEHISPEERDRLVFHALMDDDTQIQDLVRDHKCIPCEATSKLRRPKDLVHPGKEASKLFLSSEGLFPKGRGVGGNEHSGRVHFCSKKSLERLARLGMITDDLSPDRVLERTASIGNLLLENRQLALDRARHLIDYMSSYSSEYSSFRIDVLPAHIKSSMSKTKFLPVMKKPDEWPFAWNKNDSDTPELAPPCCLFSDSLKNLVACNAKLLDSNAMGYGGFRLQEKKKKEVLSALGMGVDENHKSKEHLQLAISQLVTVTDHYQGGGHVNKQLMQTVTSTVYLFLEKCLRNCQTDDTAEIIREGLASRRCVWAGTDLVLPKQVAFSCDFECSPYLFKIESSLRQYRRLFEALGVKEEFGISDGIGALKQVLREWDGKPLPENILSIASRLAQLLAKAVQSSQQPVDSSQVFLPDRNGYMCCAGELCFDDDTNWLKSSNYMRFVSDKISAETAQLLGVKTKRRQDINNRGKAIPRGPKEELTTRIRGLLKGYIFDSSVLKELIQNADDAGATEIKFIKDFRQLSTEKVMLGWERLQGPALCVYNNAPFTDEDLEGIMKVGEGSKGTDPLKTGQYGVGFNAVYHLTDAPSFYTRTNDGKEVMVAFDPNYQFLPISPHEPPGLQFDDAADLKESYPDTFQGYFQNRSEMTKPGTIFRLPLRDEEMAKVSKIKQEAVCDTALTRLVDSFSEEMGKCLLFLTNLRHIAVYKVNADGALVLEHEVRK</sequence>
<proteinExistence type="predicted"/>
<evidence type="ECO:0000313" key="2">
    <source>
        <dbReference type="EMBL" id="KAK7498972.1"/>
    </source>
</evidence>
<dbReference type="NCBIfam" id="NF047352">
    <property type="entry name" value="P_loop_sacsin"/>
    <property type="match status" value="1"/>
</dbReference>
<organism evidence="2 3">
    <name type="scientific">Batillaria attramentaria</name>
    <dbReference type="NCBI Taxonomy" id="370345"/>
    <lineage>
        <taxon>Eukaryota</taxon>
        <taxon>Metazoa</taxon>
        <taxon>Spiralia</taxon>
        <taxon>Lophotrochozoa</taxon>
        <taxon>Mollusca</taxon>
        <taxon>Gastropoda</taxon>
        <taxon>Caenogastropoda</taxon>
        <taxon>Sorbeoconcha</taxon>
        <taxon>Cerithioidea</taxon>
        <taxon>Batillariidae</taxon>
        <taxon>Batillaria</taxon>
    </lineage>
</organism>
<gene>
    <name evidence="2" type="ORF">BaRGS_00009781</name>
</gene>
<protein>
    <recommendedName>
        <fullName evidence="1">Sacsin/Nov domain-containing protein</fullName>
    </recommendedName>
</protein>
<dbReference type="Pfam" id="PF25794">
    <property type="entry name" value="SACS"/>
    <property type="match status" value="2"/>
</dbReference>
<reference evidence="2 3" key="1">
    <citation type="journal article" date="2023" name="Sci. Data">
        <title>Genome assembly of the Korean intertidal mud-creeper Batillaria attramentaria.</title>
        <authorList>
            <person name="Patra A.K."/>
            <person name="Ho P.T."/>
            <person name="Jun S."/>
            <person name="Lee S.J."/>
            <person name="Kim Y."/>
            <person name="Won Y.J."/>
        </authorList>
    </citation>
    <scope>NUCLEOTIDE SEQUENCE [LARGE SCALE GENOMIC DNA]</scope>
    <source>
        <strain evidence="2">Wonlab-2016</strain>
    </source>
</reference>
<feature type="domain" description="Sacsin/Nov" evidence="1">
    <location>
        <begin position="988"/>
        <end position="1221"/>
    </location>
</feature>
<dbReference type="EMBL" id="JACVVK020000047">
    <property type="protein sequence ID" value="KAK7498972.1"/>
    <property type="molecule type" value="Genomic_DNA"/>
</dbReference>
<accession>A0ABD0LJ12</accession>
<dbReference type="InterPro" id="IPR058210">
    <property type="entry name" value="SACS/Nov_dom"/>
</dbReference>
<keyword evidence="3" id="KW-1185">Reference proteome</keyword>
<evidence type="ECO:0000259" key="1">
    <source>
        <dbReference type="Pfam" id="PF25794"/>
    </source>
</evidence>
<dbReference type="PANTHER" id="PTHR46919">
    <property type="entry name" value="ZINC FINGER, C3HC4 TYPE (RING FINGER) FAMILY PROTEIN"/>
    <property type="match status" value="1"/>
</dbReference>
<dbReference type="InterPro" id="IPR036890">
    <property type="entry name" value="HATPase_C_sf"/>
</dbReference>
<feature type="domain" description="Sacsin/Nov" evidence="1">
    <location>
        <begin position="1"/>
        <end position="187"/>
    </location>
</feature>
<evidence type="ECO:0000313" key="3">
    <source>
        <dbReference type="Proteomes" id="UP001519460"/>
    </source>
</evidence>
<comment type="caution">
    <text evidence="2">The sequence shown here is derived from an EMBL/GenBank/DDBJ whole genome shotgun (WGS) entry which is preliminary data.</text>
</comment>
<dbReference type="Proteomes" id="UP001519460">
    <property type="component" value="Unassembled WGS sequence"/>
</dbReference>
<name>A0ABD0LJ12_9CAEN</name>
<dbReference type="PANTHER" id="PTHR46919:SF2">
    <property type="entry name" value="SACSIN"/>
    <property type="match status" value="1"/>
</dbReference>
<dbReference type="Gene3D" id="3.30.565.10">
    <property type="entry name" value="Histidine kinase-like ATPase, C-terminal domain"/>
    <property type="match status" value="1"/>
</dbReference>